<comment type="similarity">
    <text evidence="2">Belongs to the pterin-4-alpha-carbinolamine dehydratase family.</text>
</comment>
<dbReference type="InterPro" id="IPR036428">
    <property type="entry name" value="PCD_sf"/>
</dbReference>
<keyword evidence="4" id="KW-0456">Lyase</keyword>
<reference evidence="6" key="2">
    <citation type="submission" date="2023-06" db="EMBL/GenBank/DDBJ databases">
        <authorList>
            <person name="Ma L."/>
            <person name="Liu K.-W."/>
            <person name="Li Z."/>
            <person name="Hsiao Y.-Y."/>
            <person name="Qi Y."/>
            <person name="Fu T."/>
            <person name="Tang G."/>
            <person name="Zhang D."/>
            <person name="Sun W.-H."/>
            <person name="Liu D.-K."/>
            <person name="Li Y."/>
            <person name="Chen G.-Z."/>
            <person name="Liu X.-D."/>
            <person name="Liao X.-Y."/>
            <person name="Jiang Y.-T."/>
            <person name="Yu X."/>
            <person name="Hao Y."/>
            <person name="Huang J."/>
            <person name="Zhao X.-W."/>
            <person name="Ke S."/>
            <person name="Chen Y.-Y."/>
            <person name="Wu W.-L."/>
            <person name="Hsu J.-L."/>
            <person name="Lin Y.-F."/>
            <person name="Huang M.-D."/>
            <person name="Li C.-Y."/>
            <person name="Huang L."/>
            <person name="Wang Z.-W."/>
            <person name="Zhao X."/>
            <person name="Zhong W.-Y."/>
            <person name="Peng D.-H."/>
            <person name="Ahmad S."/>
            <person name="Lan S."/>
            <person name="Zhang J.-S."/>
            <person name="Tsai W.-C."/>
            <person name="Van De Peer Y."/>
            <person name="Liu Z.-J."/>
        </authorList>
    </citation>
    <scope>NUCLEOTIDE SEQUENCE</scope>
    <source>
        <strain evidence="6">CP</strain>
        <tissue evidence="6">Leaves</tissue>
    </source>
</reference>
<dbReference type="GO" id="GO:0009536">
    <property type="term" value="C:plastid"/>
    <property type="evidence" value="ECO:0007669"/>
    <property type="project" value="TreeGrafter"/>
</dbReference>
<evidence type="ECO:0000256" key="5">
    <source>
        <dbReference type="SAM" id="MobiDB-lite"/>
    </source>
</evidence>
<keyword evidence="7" id="KW-1185">Reference proteome</keyword>
<sequence>MSAIHHHLLSLLPARSPPPDEILRRPVPFRFSPFKPPKPSRLQARPPPAAGPDLLGDFGARDPFPEEIESRFGEKVLGPCDTEHKILIPTLHALSLSQLRCDPVRPSQPPMPIDEAKPLMRKIVGWRLVEGEEGTRIQCVWKVRDFGCGLELVNRIFRVSTAAGHYPNLHLEQPNLVRAEIWTASIGGLSINDFILAAKIDEIPTSDLLPKKRMWA</sequence>
<dbReference type="EMBL" id="JAUJYO010000010">
    <property type="protein sequence ID" value="KAK1307362.1"/>
    <property type="molecule type" value="Genomic_DNA"/>
</dbReference>
<comment type="caution">
    <text evidence="6">The sequence shown here is derived from an EMBL/GenBank/DDBJ whole genome shotgun (WGS) entry which is preliminary data.</text>
</comment>
<dbReference type="PANTHER" id="PTHR12599">
    <property type="entry name" value="PTERIN-4-ALPHA-CARBINOLAMINE DEHYDRATASE"/>
    <property type="match status" value="1"/>
</dbReference>
<dbReference type="PANTHER" id="PTHR12599:SF8">
    <property type="entry name" value="PTERIN-4-ALPHA-CARBINOLAMINE DEHYDRATASE, CHLOROPLASTIC-RELATED"/>
    <property type="match status" value="1"/>
</dbReference>
<dbReference type="SUPFAM" id="SSF55248">
    <property type="entry name" value="PCD-like"/>
    <property type="match status" value="1"/>
</dbReference>
<dbReference type="AlphaFoldDB" id="A0AAV9E1N9"/>
<reference evidence="6" key="1">
    <citation type="journal article" date="2023" name="Nat. Commun.">
        <title>Diploid and tetraploid genomes of Acorus and the evolution of monocots.</title>
        <authorList>
            <person name="Ma L."/>
            <person name="Liu K.W."/>
            <person name="Li Z."/>
            <person name="Hsiao Y.Y."/>
            <person name="Qi Y."/>
            <person name="Fu T."/>
            <person name="Tang G.D."/>
            <person name="Zhang D."/>
            <person name="Sun W.H."/>
            <person name="Liu D.K."/>
            <person name="Li Y."/>
            <person name="Chen G.Z."/>
            <person name="Liu X.D."/>
            <person name="Liao X.Y."/>
            <person name="Jiang Y.T."/>
            <person name="Yu X."/>
            <person name="Hao Y."/>
            <person name="Huang J."/>
            <person name="Zhao X.W."/>
            <person name="Ke S."/>
            <person name="Chen Y.Y."/>
            <person name="Wu W.L."/>
            <person name="Hsu J.L."/>
            <person name="Lin Y.F."/>
            <person name="Huang M.D."/>
            <person name="Li C.Y."/>
            <person name="Huang L."/>
            <person name="Wang Z.W."/>
            <person name="Zhao X."/>
            <person name="Zhong W.Y."/>
            <person name="Peng D.H."/>
            <person name="Ahmad S."/>
            <person name="Lan S."/>
            <person name="Zhang J.S."/>
            <person name="Tsai W.C."/>
            <person name="Van de Peer Y."/>
            <person name="Liu Z.J."/>
        </authorList>
    </citation>
    <scope>NUCLEOTIDE SEQUENCE</scope>
    <source>
        <strain evidence="6">CP</strain>
    </source>
</reference>
<evidence type="ECO:0000256" key="1">
    <source>
        <dbReference type="ARBA" id="ARBA00001554"/>
    </source>
</evidence>
<evidence type="ECO:0000256" key="2">
    <source>
        <dbReference type="ARBA" id="ARBA00006472"/>
    </source>
</evidence>
<name>A0AAV9E1N9_ACOCL</name>
<evidence type="ECO:0000313" key="7">
    <source>
        <dbReference type="Proteomes" id="UP001180020"/>
    </source>
</evidence>
<feature type="region of interest" description="Disordered" evidence="5">
    <location>
        <begin position="26"/>
        <end position="53"/>
    </location>
</feature>
<comment type="catalytic activity">
    <reaction evidence="1">
        <text>(4aS,6R)-4a-hydroxy-L-erythro-5,6,7,8-tetrahydrobiopterin = (6R)-L-erythro-6,7-dihydrobiopterin + H2O</text>
        <dbReference type="Rhea" id="RHEA:11920"/>
        <dbReference type="ChEBI" id="CHEBI:15377"/>
        <dbReference type="ChEBI" id="CHEBI:15642"/>
        <dbReference type="ChEBI" id="CHEBI:43120"/>
        <dbReference type="EC" id="4.2.1.96"/>
    </reaction>
</comment>
<gene>
    <name evidence="6" type="ORF">QJS10_CPA10g01054</name>
</gene>
<protein>
    <recommendedName>
        <fullName evidence="3">4a-hydroxytetrahydrobiopterin dehydratase</fullName>
        <ecNumber evidence="3">4.2.1.96</ecNumber>
    </recommendedName>
</protein>
<dbReference type="InterPro" id="IPR001533">
    <property type="entry name" value="Pterin_deHydtase"/>
</dbReference>
<evidence type="ECO:0000313" key="6">
    <source>
        <dbReference type="EMBL" id="KAK1307362.1"/>
    </source>
</evidence>
<dbReference type="Proteomes" id="UP001180020">
    <property type="component" value="Unassembled WGS sequence"/>
</dbReference>
<feature type="compositionally biased region" description="Pro residues" evidence="5">
    <location>
        <begin position="34"/>
        <end position="50"/>
    </location>
</feature>
<accession>A0AAV9E1N9</accession>
<organism evidence="6 7">
    <name type="scientific">Acorus calamus</name>
    <name type="common">Sweet flag</name>
    <dbReference type="NCBI Taxonomy" id="4465"/>
    <lineage>
        <taxon>Eukaryota</taxon>
        <taxon>Viridiplantae</taxon>
        <taxon>Streptophyta</taxon>
        <taxon>Embryophyta</taxon>
        <taxon>Tracheophyta</taxon>
        <taxon>Spermatophyta</taxon>
        <taxon>Magnoliopsida</taxon>
        <taxon>Liliopsida</taxon>
        <taxon>Acoraceae</taxon>
        <taxon>Acorus</taxon>
    </lineage>
</organism>
<evidence type="ECO:0000256" key="3">
    <source>
        <dbReference type="ARBA" id="ARBA00013252"/>
    </source>
</evidence>
<evidence type="ECO:0000256" key="4">
    <source>
        <dbReference type="ARBA" id="ARBA00023239"/>
    </source>
</evidence>
<dbReference type="GO" id="GO:0006729">
    <property type="term" value="P:tetrahydrobiopterin biosynthetic process"/>
    <property type="evidence" value="ECO:0007669"/>
    <property type="project" value="InterPro"/>
</dbReference>
<dbReference type="EC" id="4.2.1.96" evidence="3"/>
<dbReference type="Gene3D" id="3.30.1360.20">
    <property type="entry name" value="Transcriptional coactivator/pterin dehydratase"/>
    <property type="match status" value="1"/>
</dbReference>
<dbReference type="Pfam" id="PF01329">
    <property type="entry name" value="Pterin_4a"/>
    <property type="match status" value="1"/>
</dbReference>
<proteinExistence type="inferred from homology"/>
<dbReference type="GO" id="GO:0008124">
    <property type="term" value="F:4-alpha-hydroxytetrahydrobiopterin dehydratase activity"/>
    <property type="evidence" value="ECO:0007669"/>
    <property type="project" value="UniProtKB-EC"/>
</dbReference>